<dbReference type="EMBL" id="JBJJXI010000031">
    <property type="protein sequence ID" value="KAL3403260.1"/>
    <property type="molecule type" value="Genomic_DNA"/>
</dbReference>
<gene>
    <name evidence="2" type="ORF">TKK_003865</name>
</gene>
<proteinExistence type="predicted"/>
<evidence type="ECO:0000313" key="2">
    <source>
        <dbReference type="EMBL" id="KAL3403260.1"/>
    </source>
</evidence>
<feature type="region of interest" description="Disordered" evidence="1">
    <location>
        <begin position="95"/>
        <end position="136"/>
    </location>
</feature>
<organism evidence="2 3">
    <name type="scientific">Trichogramma kaykai</name>
    <dbReference type="NCBI Taxonomy" id="54128"/>
    <lineage>
        <taxon>Eukaryota</taxon>
        <taxon>Metazoa</taxon>
        <taxon>Ecdysozoa</taxon>
        <taxon>Arthropoda</taxon>
        <taxon>Hexapoda</taxon>
        <taxon>Insecta</taxon>
        <taxon>Pterygota</taxon>
        <taxon>Neoptera</taxon>
        <taxon>Endopterygota</taxon>
        <taxon>Hymenoptera</taxon>
        <taxon>Apocrita</taxon>
        <taxon>Proctotrupomorpha</taxon>
        <taxon>Chalcidoidea</taxon>
        <taxon>Trichogrammatidae</taxon>
        <taxon>Trichogramma</taxon>
    </lineage>
</organism>
<dbReference type="AlphaFoldDB" id="A0ABD2XDN6"/>
<protein>
    <submittedName>
        <fullName evidence="2">Uncharacterized protein</fullName>
    </submittedName>
</protein>
<evidence type="ECO:0000256" key="1">
    <source>
        <dbReference type="SAM" id="MobiDB-lite"/>
    </source>
</evidence>
<comment type="caution">
    <text evidence="2">The sequence shown here is derived from an EMBL/GenBank/DDBJ whole genome shotgun (WGS) entry which is preliminary data.</text>
</comment>
<name>A0ABD2XDN6_9HYME</name>
<sequence length="217" mass="24352">MKHEGACPRSTPNCVNCNNGTLENPDDAKHVSISSSCPKFIEQKRINNIMAYDNLSFAEARAIICPKKPNPNFNSSSFTGKSAENYPLLSQVVSKANQTKESSQKMNSKQQQNKTHQVNLQHQNKQQQSHQQLKEQQRNFNAKCTCMETANLLSEERYMKNHQLPAANSDSRVMAATTSSQLHQPILKGTDKNNKNNNSLSNTLTLNNCSSLTFEKH</sequence>
<keyword evidence="3" id="KW-1185">Reference proteome</keyword>
<accession>A0ABD2XDN6</accession>
<reference evidence="2 3" key="1">
    <citation type="journal article" date="2024" name="bioRxiv">
        <title>A reference genome for Trichogramma kaykai: A tiny desert-dwelling parasitoid wasp with competing sex-ratio distorters.</title>
        <authorList>
            <person name="Culotta J."/>
            <person name="Lindsey A.R."/>
        </authorList>
    </citation>
    <scope>NUCLEOTIDE SEQUENCE [LARGE SCALE GENOMIC DNA]</scope>
    <source>
        <strain evidence="2 3">KSX58</strain>
    </source>
</reference>
<dbReference type="Proteomes" id="UP001627154">
    <property type="component" value="Unassembled WGS sequence"/>
</dbReference>
<feature type="compositionally biased region" description="Low complexity" evidence="1">
    <location>
        <begin position="100"/>
        <end position="131"/>
    </location>
</feature>
<evidence type="ECO:0000313" key="3">
    <source>
        <dbReference type="Proteomes" id="UP001627154"/>
    </source>
</evidence>